<keyword evidence="5 6" id="KW-0472">Membrane</keyword>
<feature type="transmembrane region" description="Helical" evidence="6">
    <location>
        <begin position="353"/>
        <end position="375"/>
    </location>
</feature>
<feature type="transmembrane region" description="Helical" evidence="6">
    <location>
        <begin position="325"/>
        <end position="347"/>
    </location>
</feature>
<dbReference type="InterPro" id="IPR011701">
    <property type="entry name" value="MFS"/>
</dbReference>
<feature type="transmembrane region" description="Helical" evidence="6">
    <location>
        <begin position="258"/>
        <end position="280"/>
    </location>
</feature>
<proteinExistence type="predicted"/>
<keyword evidence="2" id="KW-0813">Transport</keyword>
<evidence type="ECO:0000256" key="6">
    <source>
        <dbReference type="SAM" id="Phobius"/>
    </source>
</evidence>
<dbReference type="InterPro" id="IPR052983">
    <property type="entry name" value="MFS_Riboflavin_Transporter"/>
</dbReference>
<evidence type="ECO:0000313" key="7">
    <source>
        <dbReference type="EMBL" id="CEM10465.1"/>
    </source>
</evidence>
<keyword evidence="4 6" id="KW-1133">Transmembrane helix</keyword>
<dbReference type="EMBL" id="CDMZ01000263">
    <property type="protein sequence ID" value="CEM10465.1"/>
    <property type="molecule type" value="Genomic_DNA"/>
</dbReference>
<dbReference type="PANTHER" id="PTHR43385:SF1">
    <property type="entry name" value="RIBOFLAVIN TRANSPORTER RIBJ"/>
    <property type="match status" value="1"/>
</dbReference>
<feature type="transmembrane region" description="Helical" evidence="6">
    <location>
        <begin position="12"/>
        <end position="34"/>
    </location>
</feature>
<feature type="transmembrane region" description="Helical" evidence="6">
    <location>
        <begin position="417"/>
        <end position="435"/>
    </location>
</feature>
<evidence type="ECO:0000256" key="1">
    <source>
        <dbReference type="ARBA" id="ARBA00004141"/>
    </source>
</evidence>
<dbReference type="AlphaFoldDB" id="A0A0G4FCH5"/>
<evidence type="ECO:0000256" key="4">
    <source>
        <dbReference type="ARBA" id="ARBA00022989"/>
    </source>
</evidence>
<dbReference type="GO" id="GO:0016020">
    <property type="term" value="C:membrane"/>
    <property type="evidence" value="ECO:0007669"/>
    <property type="project" value="UniProtKB-SubCell"/>
</dbReference>
<dbReference type="VEuPathDB" id="CryptoDB:Cvel_16207"/>
<accession>A0A0G4FCH5</accession>
<evidence type="ECO:0000256" key="3">
    <source>
        <dbReference type="ARBA" id="ARBA00022692"/>
    </source>
</evidence>
<keyword evidence="3 6" id="KW-0812">Transmembrane</keyword>
<feature type="transmembrane region" description="Helical" evidence="6">
    <location>
        <begin position="54"/>
        <end position="71"/>
    </location>
</feature>
<gene>
    <name evidence="7" type="ORF">Cvel_16207</name>
</gene>
<dbReference type="SUPFAM" id="SSF103473">
    <property type="entry name" value="MFS general substrate transporter"/>
    <property type="match status" value="1"/>
</dbReference>
<dbReference type="PhylomeDB" id="A0A0G4FCH5"/>
<reference evidence="7" key="1">
    <citation type="submission" date="2014-11" db="EMBL/GenBank/DDBJ databases">
        <authorList>
            <person name="Otto D Thomas"/>
            <person name="Naeem Raeece"/>
        </authorList>
    </citation>
    <scope>NUCLEOTIDE SEQUENCE</scope>
</reference>
<organism evidence="7">
    <name type="scientific">Chromera velia CCMP2878</name>
    <dbReference type="NCBI Taxonomy" id="1169474"/>
    <lineage>
        <taxon>Eukaryota</taxon>
        <taxon>Sar</taxon>
        <taxon>Alveolata</taxon>
        <taxon>Colpodellida</taxon>
        <taxon>Chromeraceae</taxon>
        <taxon>Chromera</taxon>
    </lineage>
</organism>
<name>A0A0G4FCH5_9ALVE</name>
<comment type="subcellular location">
    <subcellularLocation>
        <location evidence="1">Membrane</location>
        <topology evidence="1">Multi-pass membrane protein</topology>
    </subcellularLocation>
</comment>
<feature type="transmembrane region" description="Helical" evidence="6">
    <location>
        <begin position="292"/>
        <end position="313"/>
    </location>
</feature>
<dbReference type="InterPro" id="IPR036259">
    <property type="entry name" value="MFS_trans_sf"/>
</dbReference>
<dbReference type="PANTHER" id="PTHR43385">
    <property type="entry name" value="RIBOFLAVIN TRANSPORTER RIBJ"/>
    <property type="match status" value="1"/>
</dbReference>
<feature type="transmembrane region" description="Helical" evidence="6">
    <location>
        <begin position="141"/>
        <end position="161"/>
    </location>
</feature>
<evidence type="ECO:0008006" key="8">
    <source>
        <dbReference type="Google" id="ProtNLM"/>
    </source>
</evidence>
<feature type="transmembrane region" description="Helical" evidence="6">
    <location>
        <begin position="83"/>
        <end position="102"/>
    </location>
</feature>
<evidence type="ECO:0000256" key="5">
    <source>
        <dbReference type="ARBA" id="ARBA00023136"/>
    </source>
</evidence>
<dbReference type="GO" id="GO:0022857">
    <property type="term" value="F:transmembrane transporter activity"/>
    <property type="evidence" value="ECO:0007669"/>
    <property type="project" value="InterPro"/>
</dbReference>
<protein>
    <recommendedName>
        <fullName evidence="8">Major facilitator superfamily (MFS) profile domain-containing protein</fullName>
    </recommendedName>
</protein>
<sequence>MALHKADLRPIWVVFCAFVYNLTLGSAYCFSNIAPYVASFMRQENARPIRHRDMSYVYIAAMTGIGCTLYLGGKLEHALGPRLSAVVGGLLMSMSVFFSHLTVDRFEWFILTQGLLYGIGNGIAFPAALSCAIRWIPHRKGLVSGIVTAGIGLSPLIIGPLQTLLVNPKNKPPTYEPFESSLPQEKYYDDREILANVPRLFQFQAAFMFSVQFVTALFLVNPPPSRTDIDVELQLKKMHSDDAESRSLSPAQLIRSRAFWILWGVFAFSAVMVSFIASFWKLVGQEAGLADHVLGLQGSVVLSVGSVVGRLLWGQLHDLMGFRKTMGLLLPLAAVLLFLWTSVSVWLGAPAFLGMLGLLYLCVGGTFALFPPIVATAFGARHFGSNYGVMYSARVVSTLLFGLLIRYEALLPSTERLAQAAAGCATMAWFLLFVFKPPLLGNGRASLLSQIRRASLRSNNST</sequence>
<feature type="transmembrane region" description="Helical" evidence="6">
    <location>
        <begin position="108"/>
        <end position="129"/>
    </location>
</feature>
<feature type="transmembrane region" description="Helical" evidence="6">
    <location>
        <begin position="387"/>
        <end position="405"/>
    </location>
</feature>
<dbReference type="Gene3D" id="1.20.1250.20">
    <property type="entry name" value="MFS general substrate transporter like domains"/>
    <property type="match status" value="2"/>
</dbReference>
<dbReference type="Pfam" id="PF07690">
    <property type="entry name" value="MFS_1"/>
    <property type="match status" value="1"/>
</dbReference>
<evidence type="ECO:0000256" key="2">
    <source>
        <dbReference type="ARBA" id="ARBA00022448"/>
    </source>
</evidence>